<evidence type="ECO:0000256" key="6">
    <source>
        <dbReference type="ARBA" id="ARBA00023002"/>
    </source>
</evidence>
<evidence type="ECO:0000256" key="11">
    <source>
        <dbReference type="ARBA" id="ARBA00049080"/>
    </source>
</evidence>
<dbReference type="InterPro" id="IPR022663">
    <property type="entry name" value="DapB_C"/>
</dbReference>
<dbReference type="GO" id="GO:0005829">
    <property type="term" value="C:cytosol"/>
    <property type="evidence" value="ECO:0007669"/>
    <property type="project" value="TreeGrafter"/>
</dbReference>
<evidence type="ECO:0000256" key="7">
    <source>
        <dbReference type="ARBA" id="ARBA00023027"/>
    </source>
</evidence>
<name>A0A6J6BTW9_9ZZZZ</name>
<dbReference type="HAMAP" id="MF_00102">
    <property type="entry name" value="DapB"/>
    <property type="match status" value="1"/>
</dbReference>
<keyword evidence="3" id="KW-0028">Amino-acid biosynthesis</keyword>
<dbReference type="GO" id="GO:0008839">
    <property type="term" value="F:4-hydroxy-tetrahydrodipicolinate reductase"/>
    <property type="evidence" value="ECO:0007669"/>
    <property type="project" value="UniProtKB-EC"/>
</dbReference>
<dbReference type="GO" id="GO:0019877">
    <property type="term" value="P:diaminopimelate biosynthetic process"/>
    <property type="evidence" value="ECO:0007669"/>
    <property type="project" value="UniProtKB-KW"/>
</dbReference>
<dbReference type="PANTHER" id="PTHR20836">
    <property type="entry name" value="DIHYDRODIPICOLINATE REDUCTASE"/>
    <property type="match status" value="1"/>
</dbReference>
<dbReference type="InterPro" id="IPR022664">
    <property type="entry name" value="DapB_N_CS"/>
</dbReference>
<evidence type="ECO:0000256" key="10">
    <source>
        <dbReference type="ARBA" id="ARBA00038983"/>
    </source>
</evidence>
<evidence type="ECO:0000256" key="5">
    <source>
        <dbReference type="ARBA" id="ARBA00022915"/>
    </source>
</evidence>
<dbReference type="SUPFAM" id="SSF51735">
    <property type="entry name" value="NAD(P)-binding Rossmann-fold domains"/>
    <property type="match status" value="1"/>
</dbReference>
<accession>A0A6J6BTW9</accession>
<evidence type="ECO:0000256" key="2">
    <source>
        <dbReference type="ARBA" id="ARBA00022490"/>
    </source>
</evidence>
<protein>
    <recommendedName>
        <fullName evidence="10">4-hydroxy-tetrahydrodipicolinate reductase</fullName>
        <ecNumber evidence="10">1.17.1.8</ecNumber>
    </recommendedName>
</protein>
<comment type="similarity">
    <text evidence="1">Belongs to the DapB family.</text>
</comment>
<dbReference type="FunFam" id="3.30.360.10:FF:000009">
    <property type="entry name" value="4-hydroxy-tetrahydrodipicolinate reductase"/>
    <property type="match status" value="1"/>
</dbReference>
<proteinExistence type="inferred from homology"/>
<dbReference type="AlphaFoldDB" id="A0A6J6BTW9"/>
<comment type="pathway">
    <text evidence="9">Amino-acid biosynthesis; L-lysine biosynthesis via DAP pathway; (S)-tetrahydrodipicolinate from L-aspartate: step 4/4.</text>
</comment>
<dbReference type="PIRSF" id="PIRSF000161">
    <property type="entry name" value="DHPR"/>
    <property type="match status" value="1"/>
</dbReference>
<evidence type="ECO:0000259" key="13">
    <source>
        <dbReference type="Pfam" id="PF01113"/>
    </source>
</evidence>
<keyword evidence="8" id="KW-0457">Lysine biosynthesis</keyword>
<dbReference type="Pfam" id="PF05173">
    <property type="entry name" value="DapB_C"/>
    <property type="match status" value="1"/>
</dbReference>
<organism evidence="15">
    <name type="scientific">freshwater metagenome</name>
    <dbReference type="NCBI Taxonomy" id="449393"/>
    <lineage>
        <taxon>unclassified sequences</taxon>
        <taxon>metagenomes</taxon>
        <taxon>ecological metagenomes</taxon>
    </lineage>
</organism>
<dbReference type="Pfam" id="PF01113">
    <property type="entry name" value="DapB_N"/>
    <property type="match status" value="1"/>
</dbReference>
<feature type="domain" description="Dihydrodipicolinate reductase C-terminal" evidence="14">
    <location>
        <begin position="109"/>
        <end position="236"/>
    </location>
</feature>
<dbReference type="PROSITE" id="PS01298">
    <property type="entry name" value="DAPB"/>
    <property type="match status" value="1"/>
</dbReference>
<feature type="domain" description="Dihydrodipicolinate reductase N-terminal" evidence="13">
    <location>
        <begin position="3"/>
        <end position="104"/>
    </location>
</feature>
<keyword evidence="7" id="KW-0520">NAD</keyword>
<evidence type="ECO:0000256" key="4">
    <source>
        <dbReference type="ARBA" id="ARBA00022857"/>
    </source>
</evidence>
<reference evidence="15" key="1">
    <citation type="submission" date="2020-05" db="EMBL/GenBank/DDBJ databases">
        <authorList>
            <person name="Chiriac C."/>
            <person name="Salcher M."/>
            <person name="Ghai R."/>
            <person name="Kavagutti S V."/>
        </authorList>
    </citation>
    <scope>NUCLEOTIDE SEQUENCE</scope>
</reference>
<dbReference type="InterPro" id="IPR036291">
    <property type="entry name" value="NAD(P)-bd_dom_sf"/>
</dbReference>
<dbReference type="InterPro" id="IPR023940">
    <property type="entry name" value="DHDPR_bac"/>
</dbReference>
<sequence length="238" mass="24384">MTIKVAVVGATGRMGKLALDLIDSAQDLSLHASLHSRSSLSELQGADVVFDVTKLEVSEQVVSYCIANGLPVVVGTSGWSSAKLSQIEAAVTKADSTAVIVPNFSIGSMLATRFAVEAAKHFSSIEIVEAHHANKVDSPSGTAIRTAELIAEARGVSPLITGVGQAARGEIVAGIPIHSIRMSGVSAKQEVILGGESEVITIAHEVSSVVSYSAGILAAIRFAAGNKGLFVGLDAVIA</sequence>
<dbReference type="SUPFAM" id="SSF55347">
    <property type="entry name" value="Glyceraldehyde-3-phosphate dehydrogenase-like, C-terminal domain"/>
    <property type="match status" value="1"/>
</dbReference>
<dbReference type="EMBL" id="CAEZSN010000055">
    <property type="protein sequence ID" value="CAB4542581.1"/>
    <property type="molecule type" value="Genomic_DNA"/>
</dbReference>
<dbReference type="Gene3D" id="3.30.360.10">
    <property type="entry name" value="Dihydrodipicolinate Reductase, domain 2"/>
    <property type="match status" value="1"/>
</dbReference>
<dbReference type="CDD" id="cd02274">
    <property type="entry name" value="DHDPR_N"/>
    <property type="match status" value="1"/>
</dbReference>
<keyword evidence="5" id="KW-0220">Diaminopimelate biosynthesis</keyword>
<gene>
    <name evidence="15" type="ORF">UFOPK1433_00591</name>
</gene>
<dbReference type="InterPro" id="IPR000846">
    <property type="entry name" value="DapB_N"/>
</dbReference>
<evidence type="ECO:0000259" key="14">
    <source>
        <dbReference type="Pfam" id="PF05173"/>
    </source>
</evidence>
<dbReference type="PANTHER" id="PTHR20836:SF0">
    <property type="entry name" value="4-HYDROXY-TETRAHYDRODIPICOLINATE REDUCTASE 1, CHLOROPLASTIC-RELATED"/>
    <property type="match status" value="1"/>
</dbReference>
<evidence type="ECO:0000256" key="3">
    <source>
        <dbReference type="ARBA" id="ARBA00022605"/>
    </source>
</evidence>
<dbReference type="Gene3D" id="3.40.50.720">
    <property type="entry name" value="NAD(P)-binding Rossmann-like Domain"/>
    <property type="match status" value="1"/>
</dbReference>
<evidence type="ECO:0000256" key="9">
    <source>
        <dbReference type="ARBA" id="ARBA00037922"/>
    </source>
</evidence>
<evidence type="ECO:0000256" key="8">
    <source>
        <dbReference type="ARBA" id="ARBA00023154"/>
    </source>
</evidence>
<evidence type="ECO:0000256" key="12">
    <source>
        <dbReference type="ARBA" id="ARBA00049396"/>
    </source>
</evidence>
<keyword evidence="2" id="KW-0963">Cytoplasm</keyword>
<comment type="catalytic activity">
    <reaction evidence="11">
        <text>(S)-2,3,4,5-tetrahydrodipicolinate + NADP(+) + H2O = (2S,4S)-4-hydroxy-2,3,4,5-tetrahydrodipicolinate + NADPH + H(+)</text>
        <dbReference type="Rhea" id="RHEA:35331"/>
        <dbReference type="ChEBI" id="CHEBI:15377"/>
        <dbReference type="ChEBI" id="CHEBI:15378"/>
        <dbReference type="ChEBI" id="CHEBI:16845"/>
        <dbReference type="ChEBI" id="CHEBI:57783"/>
        <dbReference type="ChEBI" id="CHEBI:58349"/>
        <dbReference type="ChEBI" id="CHEBI:67139"/>
        <dbReference type="EC" id="1.17.1.8"/>
    </reaction>
</comment>
<dbReference type="GO" id="GO:0009089">
    <property type="term" value="P:lysine biosynthetic process via diaminopimelate"/>
    <property type="evidence" value="ECO:0007669"/>
    <property type="project" value="InterPro"/>
</dbReference>
<keyword evidence="4" id="KW-0521">NADP</keyword>
<evidence type="ECO:0000313" key="15">
    <source>
        <dbReference type="EMBL" id="CAB4542581.1"/>
    </source>
</evidence>
<keyword evidence="6" id="KW-0560">Oxidoreductase</keyword>
<comment type="catalytic activity">
    <reaction evidence="12">
        <text>(S)-2,3,4,5-tetrahydrodipicolinate + NAD(+) + H2O = (2S,4S)-4-hydroxy-2,3,4,5-tetrahydrodipicolinate + NADH + H(+)</text>
        <dbReference type="Rhea" id="RHEA:35323"/>
        <dbReference type="ChEBI" id="CHEBI:15377"/>
        <dbReference type="ChEBI" id="CHEBI:15378"/>
        <dbReference type="ChEBI" id="CHEBI:16845"/>
        <dbReference type="ChEBI" id="CHEBI:57540"/>
        <dbReference type="ChEBI" id="CHEBI:57945"/>
        <dbReference type="ChEBI" id="CHEBI:67139"/>
        <dbReference type="EC" id="1.17.1.8"/>
    </reaction>
</comment>
<dbReference type="EC" id="1.17.1.8" evidence="10"/>
<evidence type="ECO:0000256" key="1">
    <source>
        <dbReference type="ARBA" id="ARBA00006642"/>
    </source>
</evidence>
<dbReference type="NCBIfam" id="TIGR00036">
    <property type="entry name" value="dapB"/>
    <property type="match status" value="1"/>
</dbReference>